<dbReference type="PROSITE" id="PS51186">
    <property type="entry name" value="GNAT"/>
    <property type="match status" value="1"/>
</dbReference>
<dbReference type="Proteomes" id="UP000247973">
    <property type="component" value="Unassembled WGS sequence"/>
</dbReference>
<dbReference type="RefSeq" id="WP_110309732.1">
    <property type="nucleotide sequence ID" value="NZ_QICL01000004.1"/>
</dbReference>
<gene>
    <name evidence="2" type="ORF">CLV62_10427</name>
</gene>
<dbReference type="InterPro" id="IPR000182">
    <property type="entry name" value="GNAT_dom"/>
</dbReference>
<comment type="caution">
    <text evidence="2">The sequence shown here is derived from an EMBL/GenBank/DDBJ whole genome shotgun (WGS) entry which is preliminary data.</text>
</comment>
<dbReference type="OrthoDB" id="9811589at2"/>
<keyword evidence="2" id="KW-0808">Transferase</keyword>
<name>A0A2V3PQW3_9BACT</name>
<dbReference type="AlphaFoldDB" id="A0A2V3PQW3"/>
<keyword evidence="3" id="KW-1185">Reference proteome</keyword>
<evidence type="ECO:0000313" key="2">
    <source>
        <dbReference type="EMBL" id="PXV66767.1"/>
    </source>
</evidence>
<dbReference type="CDD" id="cd04301">
    <property type="entry name" value="NAT_SF"/>
    <property type="match status" value="1"/>
</dbReference>
<dbReference type="InterPro" id="IPR016181">
    <property type="entry name" value="Acyl_CoA_acyltransferase"/>
</dbReference>
<dbReference type="SUPFAM" id="SSF55729">
    <property type="entry name" value="Acyl-CoA N-acyltransferases (Nat)"/>
    <property type="match status" value="1"/>
</dbReference>
<organism evidence="2 3">
    <name type="scientific">Dysgonomonas alginatilytica</name>
    <dbReference type="NCBI Taxonomy" id="1605892"/>
    <lineage>
        <taxon>Bacteria</taxon>
        <taxon>Pseudomonadati</taxon>
        <taxon>Bacteroidota</taxon>
        <taxon>Bacteroidia</taxon>
        <taxon>Bacteroidales</taxon>
        <taxon>Dysgonomonadaceae</taxon>
        <taxon>Dysgonomonas</taxon>
    </lineage>
</organism>
<dbReference type="GO" id="GO:0016747">
    <property type="term" value="F:acyltransferase activity, transferring groups other than amino-acyl groups"/>
    <property type="evidence" value="ECO:0007669"/>
    <property type="project" value="InterPro"/>
</dbReference>
<protein>
    <submittedName>
        <fullName evidence="2">Putative N-acetyltransferase YhbS</fullName>
    </submittedName>
</protein>
<dbReference type="Gene3D" id="3.40.630.30">
    <property type="match status" value="1"/>
</dbReference>
<reference evidence="2 3" key="1">
    <citation type="submission" date="2018-03" db="EMBL/GenBank/DDBJ databases">
        <title>Genomic Encyclopedia of Archaeal and Bacterial Type Strains, Phase II (KMG-II): from individual species to whole genera.</title>
        <authorList>
            <person name="Goeker M."/>
        </authorList>
    </citation>
    <scope>NUCLEOTIDE SEQUENCE [LARGE SCALE GENOMIC DNA]</scope>
    <source>
        <strain evidence="2 3">DSM 100214</strain>
    </source>
</reference>
<evidence type="ECO:0000259" key="1">
    <source>
        <dbReference type="PROSITE" id="PS51186"/>
    </source>
</evidence>
<dbReference type="EMBL" id="QICL01000004">
    <property type="protein sequence ID" value="PXV66767.1"/>
    <property type="molecule type" value="Genomic_DNA"/>
</dbReference>
<proteinExistence type="predicted"/>
<accession>A0A2V3PQW3</accession>
<feature type="domain" description="N-acetyltransferase" evidence="1">
    <location>
        <begin position="5"/>
        <end position="159"/>
    </location>
</feature>
<evidence type="ECO:0000313" key="3">
    <source>
        <dbReference type="Proteomes" id="UP000247973"/>
    </source>
</evidence>
<sequence>MKNKTIIRQEEPKDYKEIYDLIETAFKTAKVKDGDEQDFAVKLRNSENYIPELALVVEYEGKLIAHVMLTKTYITDGDKKFEVLLLAPVSVLLEYRDKGIGSMVIRESFERAKSMGYSSVFLCGDPGYYHRFGFKSTSEFGINNANSIPDQYVMCCELKENALQGVSGIIGF</sequence>
<dbReference type="Pfam" id="PF13527">
    <property type="entry name" value="Acetyltransf_9"/>
    <property type="match status" value="1"/>
</dbReference>